<dbReference type="InterPro" id="IPR002182">
    <property type="entry name" value="NB-ARC"/>
</dbReference>
<dbReference type="PANTHER" id="PTHR47691">
    <property type="entry name" value="REGULATOR-RELATED"/>
    <property type="match status" value="1"/>
</dbReference>
<organism evidence="2">
    <name type="scientific">Thermoleptolyngbya oregonensis NK1-22</name>
    <dbReference type="NCBI Taxonomy" id="2547457"/>
    <lineage>
        <taxon>Bacteria</taxon>
        <taxon>Bacillati</taxon>
        <taxon>Cyanobacteriota</taxon>
        <taxon>Cyanophyceae</taxon>
        <taxon>Oculatellales</taxon>
        <taxon>Oculatellaceae</taxon>
        <taxon>Thermoleptolyngbya</taxon>
    </lineage>
</organism>
<sequence>MPTLAYWQGRTKEQAQLHTWLKDAAIPLVGVYGLGGFGKSTLAARVYEDSRQFVGKFWADLSQTLGFPDVARRALFAWGMPAEQVAEIEEIRLGAALVQQLGRGAYLLVLDNLESVLTQSDEWQSVTYRQFFELLLRTAGASKVLLTSRHRPPSLPARWLPLTEGLTPTEGAALLRQKGVLGRDEELQSVSQRVGGYPLSLVLIAGWLLAEEAADPQVRYLPDDLWALEGPYQGERQLSVEQVFGWSVGRLEERLRQMLWQISILRQPFDATTAAVVAEVDPPQAEADLRQLERRSLLQRPAGGHKGQQLFRWQPQVRELAQRQAGDQSAAHGRAVSHFAERVQPLQQMRGRENLRQAETDLLQDYLEVFHHLCELGLYGMALGWLTRETQPGERYSECDFWMQLSGYNDQREALYRRLVEEWRPQEEERRSYGYAQEKLADVLQFLDQREAAIALYDEAIATYQQVGDRLGYANALKAKADVLQFLDQREAAIALYDEAIATYQQVGDRLGYANALKAKADVLQFLDQREAAIALYDEAIATYQQVGDRLGYANALKAKADVLQFLDQREAAIALYDEAIATYQQVGARLGYANALQAKADVLQFLKQCDAAIALYDEAIATYQQVGDRLGYANALQAKADVLQFLDQREAAIALYDEAIATYQQVGARLGYANALKAKADVLQFLKQCDAAIALYDEAIATYQQVGARLGYANALKAKADVLQFLKQCDAAIALYDEAIATYQQVGDRLGYANALCSRASLLEDASAALEAFLQAQQIYIDINHPYSQARNLILYISSAQAALGQVEAAVESLQQAAEIGQAIGVDILVQVAQQRMAELRG</sequence>
<dbReference type="InterPro" id="IPR027417">
    <property type="entry name" value="P-loop_NTPase"/>
</dbReference>
<dbReference type="EMBL" id="CP053540">
    <property type="protein sequence ID" value="WOB44865.1"/>
    <property type="molecule type" value="Genomic_DNA"/>
</dbReference>
<gene>
    <name evidence="2" type="ORF">HNI00_18180</name>
</gene>
<dbReference type="Pfam" id="PF00931">
    <property type="entry name" value="NB-ARC"/>
    <property type="match status" value="1"/>
</dbReference>
<feature type="domain" description="NB-ARC" evidence="1">
    <location>
        <begin position="16"/>
        <end position="150"/>
    </location>
</feature>
<evidence type="ECO:0000259" key="1">
    <source>
        <dbReference type="Pfam" id="PF00931"/>
    </source>
</evidence>
<dbReference type="SUPFAM" id="SSF48452">
    <property type="entry name" value="TPR-like"/>
    <property type="match status" value="3"/>
</dbReference>
<dbReference type="KEGG" id="tog:HNI00_18180"/>
<dbReference type="Gene3D" id="1.25.40.10">
    <property type="entry name" value="Tetratricopeptide repeat domain"/>
    <property type="match status" value="2"/>
</dbReference>
<proteinExistence type="predicted"/>
<name>A0AA96Y6C1_9CYAN</name>
<dbReference type="PRINTS" id="PR00364">
    <property type="entry name" value="DISEASERSIST"/>
</dbReference>
<accession>A0AA96Y6C1</accession>
<evidence type="ECO:0000313" key="2">
    <source>
        <dbReference type="EMBL" id="WOB44865.1"/>
    </source>
</evidence>
<dbReference type="Gene3D" id="3.40.50.300">
    <property type="entry name" value="P-loop containing nucleotide triphosphate hydrolases"/>
    <property type="match status" value="1"/>
</dbReference>
<dbReference type="InterPro" id="IPR011990">
    <property type="entry name" value="TPR-like_helical_dom_sf"/>
</dbReference>
<dbReference type="SUPFAM" id="SSF52540">
    <property type="entry name" value="P-loop containing nucleoside triphosphate hydrolases"/>
    <property type="match status" value="1"/>
</dbReference>
<dbReference type="PANTHER" id="PTHR47691:SF3">
    <property type="entry name" value="HTH-TYPE TRANSCRIPTIONAL REGULATOR RV0890C-RELATED"/>
    <property type="match status" value="1"/>
</dbReference>
<protein>
    <submittedName>
        <fullName evidence="2">Tetratricopeptide repeat protein</fullName>
    </submittedName>
</protein>
<dbReference type="AlphaFoldDB" id="A0AA96Y6C1"/>
<dbReference type="SMART" id="SM00028">
    <property type="entry name" value="TPR"/>
    <property type="match status" value="8"/>
</dbReference>
<dbReference type="RefSeq" id="WP_316788190.1">
    <property type="nucleotide sequence ID" value="NZ_CP053540.1"/>
</dbReference>
<dbReference type="Pfam" id="PF13424">
    <property type="entry name" value="TPR_12"/>
    <property type="match status" value="4"/>
</dbReference>
<dbReference type="InterPro" id="IPR019734">
    <property type="entry name" value="TPR_rpt"/>
</dbReference>
<reference evidence="2" key="1">
    <citation type="submission" date="2020-05" db="EMBL/GenBank/DDBJ databases">
        <authorList>
            <person name="Zhu T."/>
            <person name="Keshari N."/>
            <person name="Lu X."/>
        </authorList>
    </citation>
    <scope>NUCLEOTIDE SEQUENCE</scope>
    <source>
        <strain evidence="2">NK1-22</strain>
    </source>
</reference>
<dbReference type="GO" id="GO:0043531">
    <property type="term" value="F:ADP binding"/>
    <property type="evidence" value="ECO:0007669"/>
    <property type="project" value="InterPro"/>
</dbReference>